<feature type="domain" description="Transposase IS116/IS110/IS902 C-terminal" evidence="1">
    <location>
        <begin position="6"/>
        <end position="83"/>
    </location>
</feature>
<name>A0A5S5CAC1_9FLAO</name>
<keyword evidence="3" id="KW-1185">Reference proteome</keyword>
<dbReference type="PANTHER" id="PTHR33055:SF15">
    <property type="entry name" value="TRANSPOSASE-RELATED"/>
    <property type="match status" value="1"/>
</dbReference>
<dbReference type="OrthoDB" id="964423at2"/>
<dbReference type="PANTHER" id="PTHR33055">
    <property type="entry name" value="TRANSPOSASE FOR INSERTION SEQUENCE ELEMENT IS1111A"/>
    <property type="match status" value="1"/>
</dbReference>
<dbReference type="Pfam" id="PF02371">
    <property type="entry name" value="Transposase_20"/>
    <property type="match status" value="1"/>
</dbReference>
<proteinExistence type="predicted"/>
<accession>A0A5S5CAC1</accession>
<organism evidence="2 3">
    <name type="scientific">Aquimarina intermedia</name>
    <dbReference type="NCBI Taxonomy" id="350814"/>
    <lineage>
        <taxon>Bacteria</taxon>
        <taxon>Pseudomonadati</taxon>
        <taxon>Bacteroidota</taxon>
        <taxon>Flavobacteriia</taxon>
        <taxon>Flavobacteriales</taxon>
        <taxon>Flavobacteriaceae</taxon>
        <taxon>Aquimarina</taxon>
    </lineage>
</organism>
<dbReference type="RefSeq" id="WP_148781882.1">
    <property type="nucleotide sequence ID" value="NZ_VNHU01000002.1"/>
</dbReference>
<dbReference type="InterPro" id="IPR047650">
    <property type="entry name" value="Transpos_IS110"/>
</dbReference>
<dbReference type="EMBL" id="VNHU01000002">
    <property type="protein sequence ID" value="TYP76294.1"/>
    <property type="molecule type" value="Genomic_DNA"/>
</dbReference>
<evidence type="ECO:0000313" key="2">
    <source>
        <dbReference type="EMBL" id="TYP76294.1"/>
    </source>
</evidence>
<protein>
    <submittedName>
        <fullName evidence="2">Transposase IS116/IS110/IS902 family protein</fullName>
    </submittedName>
</protein>
<dbReference type="AlphaFoldDB" id="A0A5S5CAC1"/>
<dbReference type="GO" id="GO:0006313">
    <property type="term" value="P:DNA transposition"/>
    <property type="evidence" value="ECO:0007669"/>
    <property type="project" value="InterPro"/>
</dbReference>
<sequence length="103" mass="11386">MIQQVERLESIPGVSRQIATGIIAEIGVTMEHFQTHKHLASWAGVCPGINESAGKKMSSRTTRGNKYLKTTLIEAAWSATRSKTNPLLAIKQSLPEEEIKKQQ</sequence>
<evidence type="ECO:0000313" key="3">
    <source>
        <dbReference type="Proteomes" id="UP000324376"/>
    </source>
</evidence>
<dbReference type="GO" id="GO:0003677">
    <property type="term" value="F:DNA binding"/>
    <property type="evidence" value="ECO:0007669"/>
    <property type="project" value="InterPro"/>
</dbReference>
<dbReference type="Proteomes" id="UP000324376">
    <property type="component" value="Unassembled WGS sequence"/>
</dbReference>
<gene>
    <name evidence="2" type="ORF">BD809_102512</name>
</gene>
<evidence type="ECO:0000259" key="1">
    <source>
        <dbReference type="Pfam" id="PF02371"/>
    </source>
</evidence>
<dbReference type="InterPro" id="IPR003346">
    <property type="entry name" value="Transposase_20"/>
</dbReference>
<reference evidence="2 3" key="1">
    <citation type="submission" date="2019-07" db="EMBL/GenBank/DDBJ databases">
        <title>Genomic Encyclopedia of Archaeal and Bacterial Type Strains, Phase II (KMG-II): from individual species to whole genera.</title>
        <authorList>
            <person name="Goeker M."/>
        </authorList>
    </citation>
    <scope>NUCLEOTIDE SEQUENCE [LARGE SCALE GENOMIC DNA]</scope>
    <source>
        <strain evidence="2 3">DSM 17527</strain>
    </source>
</reference>
<dbReference type="GO" id="GO:0004803">
    <property type="term" value="F:transposase activity"/>
    <property type="evidence" value="ECO:0007669"/>
    <property type="project" value="InterPro"/>
</dbReference>
<comment type="caution">
    <text evidence="2">The sequence shown here is derived from an EMBL/GenBank/DDBJ whole genome shotgun (WGS) entry which is preliminary data.</text>
</comment>